<keyword evidence="3" id="KW-0614">Plasmid</keyword>
<reference evidence="3" key="1">
    <citation type="submission" date="2023-07" db="EMBL/GenBank/DDBJ databases">
        <authorList>
            <person name="Aktuganov G."/>
            <person name="Boyko T."/>
            <person name="Delegan Y."/>
            <person name="Galimzianova N."/>
            <person name="Gilvanova E."/>
            <person name="Korobov V."/>
            <person name="Kuzmina L."/>
            <person name="Melentiev A."/>
            <person name="Milman P."/>
            <person name="Ryabova A."/>
            <person name="Stupak E."/>
            <person name="Yasakov T."/>
            <person name="Zharikova N."/>
            <person name="Zhurenko E."/>
        </authorList>
    </citation>
    <scope>NUCLEOTIDE SEQUENCE</scope>
    <source>
        <strain evidence="3">IB-739</strain>
        <plasmid evidence="3">pLPM_part_2</plasmid>
    </source>
</reference>
<evidence type="ECO:0000259" key="2">
    <source>
        <dbReference type="PROSITE" id="PS50943"/>
    </source>
</evidence>
<proteinExistence type="predicted"/>
<keyword evidence="4" id="KW-1185">Reference proteome</keyword>
<comment type="caution">
    <text evidence="3">The sequence shown here is derived from an EMBL/GenBank/DDBJ whole genome shotgun (WGS) entry which is preliminary data.</text>
</comment>
<evidence type="ECO:0000313" key="3">
    <source>
        <dbReference type="EMBL" id="MDO3682018.1"/>
    </source>
</evidence>
<geneLocation type="plasmid" evidence="3">
    <name>pLPM_part_2</name>
</geneLocation>
<dbReference type="Proteomes" id="UP001168883">
    <property type="component" value="Unassembled WGS sequence"/>
</dbReference>
<dbReference type="PANTHER" id="PTHR46558:SF11">
    <property type="entry name" value="HTH-TYPE TRANSCRIPTIONAL REGULATOR XRE"/>
    <property type="match status" value="1"/>
</dbReference>
<protein>
    <submittedName>
        <fullName evidence="3">Helix-turn-helix transcriptional regulator</fullName>
    </submittedName>
</protein>
<gene>
    <name evidence="3" type="ORF">Q3C12_34030</name>
</gene>
<accession>A0ABT8VM07</accession>
<sequence>MDRKEIISKRLRECRENRRLKMTQVAEMLDFPYSTYANWETGQREPSSNDLARLAEFYRVSMDYLYGFKDDPTAYKQPEIKEGGKPLSALKEIMGEVKYLWNERDKNIKIPKSLYNQLLEDADMREERVNFIVRKIISSYYNSVEEERRKKEEKILKEEELTDYYIFLDRYLNATIGRSIQIGITNDRVGKESAQDVYILSNYKFSQPYRYLTLYLERKNEKWPITFNEIQDIKFLLCGDERLKTWIYMPRQTWRFYLNFDPEVIKDEKVSDKLDLTE</sequence>
<organism evidence="3 4">
    <name type="scientific">Paenibacillus ehimensis</name>
    <dbReference type="NCBI Taxonomy" id="79264"/>
    <lineage>
        <taxon>Bacteria</taxon>
        <taxon>Bacillati</taxon>
        <taxon>Bacillota</taxon>
        <taxon>Bacilli</taxon>
        <taxon>Bacillales</taxon>
        <taxon>Paenibacillaceae</taxon>
        <taxon>Paenibacillus</taxon>
    </lineage>
</organism>
<evidence type="ECO:0000256" key="1">
    <source>
        <dbReference type="ARBA" id="ARBA00023125"/>
    </source>
</evidence>
<dbReference type="InterPro" id="IPR001387">
    <property type="entry name" value="Cro/C1-type_HTH"/>
</dbReference>
<dbReference type="PANTHER" id="PTHR46558">
    <property type="entry name" value="TRACRIPTIONAL REGULATORY PROTEIN-RELATED-RELATED"/>
    <property type="match status" value="1"/>
</dbReference>
<dbReference type="CDD" id="cd00093">
    <property type="entry name" value="HTH_XRE"/>
    <property type="match status" value="1"/>
</dbReference>
<dbReference type="SUPFAM" id="SSF47413">
    <property type="entry name" value="lambda repressor-like DNA-binding domains"/>
    <property type="match status" value="1"/>
</dbReference>
<dbReference type="RefSeq" id="WP_302881517.1">
    <property type="nucleotide sequence ID" value="NZ_JAUMKJ010000092.1"/>
</dbReference>
<feature type="domain" description="HTH cro/C1-type" evidence="2">
    <location>
        <begin position="11"/>
        <end position="65"/>
    </location>
</feature>
<name>A0ABT8VM07_9BACL</name>
<keyword evidence="1" id="KW-0238">DNA-binding</keyword>
<dbReference type="Gene3D" id="1.10.260.40">
    <property type="entry name" value="lambda repressor-like DNA-binding domains"/>
    <property type="match status" value="1"/>
</dbReference>
<dbReference type="InterPro" id="IPR010982">
    <property type="entry name" value="Lambda_DNA-bd_dom_sf"/>
</dbReference>
<dbReference type="SMART" id="SM00530">
    <property type="entry name" value="HTH_XRE"/>
    <property type="match status" value="1"/>
</dbReference>
<dbReference type="PROSITE" id="PS50943">
    <property type="entry name" value="HTH_CROC1"/>
    <property type="match status" value="1"/>
</dbReference>
<evidence type="ECO:0000313" key="4">
    <source>
        <dbReference type="Proteomes" id="UP001168883"/>
    </source>
</evidence>
<dbReference type="EMBL" id="JAUMKJ010000092">
    <property type="protein sequence ID" value="MDO3682018.1"/>
    <property type="molecule type" value="Genomic_DNA"/>
</dbReference>
<dbReference type="Pfam" id="PF01381">
    <property type="entry name" value="HTH_3"/>
    <property type="match status" value="1"/>
</dbReference>